<dbReference type="AlphaFoldDB" id="A0A5N7BJ49"/>
<evidence type="ECO:0000259" key="2">
    <source>
        <dbReference type="Pfam" id="PF00724"/>
    </source>
</evidence>
<dbReference type="Proteomes" id="UP000326198">
    <property type="component" value="Unassembled WGS sequence"/>
</dbReference>
<dbReference type="Pfam" id="PF00724">
    <property type="entry name" value="Oxidored_FMN"/>
    <property type="match status" value="1"/>
</dbReference>
<dbReference type="InterPro" id="IPR045247">
    <property type="entry name" value="Oye-like"/>
</dbReference>
<dbReference type="PANTHER" id="PTHR22893">
    <property type="entry name" value="NADH OXIDOREDUCTASE-RELATED"/>
    <property type="match status" value="1"/>
</dbReference>
<name>A0A5N7BJ49_9EURO</name>
<dbReference type="OrthoDB" id="276546at2759"/>
<reference evidence="3 4" key="1">
    <citation type="submission" date="2019-04" db="EMBL/GenBank/DDBJ databases">
        <title>Friends and foes A comparative genomics studyof 23 Aspergillus species from section Flavi.</title>
        <authorList>
            <consortium name="DOE Joint Genome Institute"/>
            <person name="Kjaerbolling I."/>
            <person name="Vesth T."/>
            <person name="Frisvad J.C."/>
            <person name="Nybo J.L."/>
            <person name="Theobald S."/>
            <person name="Kildgaard S."/>
            <person name="Isbrandt T."/>
            <person name="Kuo A."/>
            <person name="Sato A."/>
            <person name="Lyhne E.K."/>
            <person name="Kogle M.E."/>
            <person name="Wiebenga A."/>
            <person name="Kun R.S."/>
            <person name="Lubbers R.J."/>
            <person name="Makela M.R."/>
            <person name="Barry K."/>
            <person name="Chovatia M."/>
            <person name="Clum A."/>
            <person name="Daum C."/>
            <person name="Haridas S."/>
            <person name="He G."/>
            <person name="LaButti K."/>
            <person name="Lipzen A."/>
            <person name="Mondo S."/>
            <person name="Riley R."/>
            <person name="Salamov A."/>
            <person name="Simmons B.A."/>
            <person name="Magnuson J.K."/>
            <person name="Henrissat B."/>
            <person name="Mortensen U.H."/>
            <person name="Larsen T.O."/>
            <person name="Devries R.P."/>
            <person name="Grigoriev I.V."/>
            <person name="Machida M."/>
            <person name="Baker S.E."/>
            <person name="Andersen M.R."/>
        </authorList>
    </citation>
    <scope>NUCLEOTIDE SEQUENCE [LARGE SCALE GENOMIC DNA]</scope>
    <source>
        <strain evidence="3 4">IBT 29228</strain>
    </source>
</reference>
<proteinExistence type="predicted"/>
<dbReference type="InterPro" id="IPR013785">
    <property type="entry name" value="Aldolase_TIM"/>
</dbReference>
<keyword evidence="4" id="KW-1185">Reference proteome</keyword>
<feature type="domain" description="NADH:flavin oxidoreductase/NADH oxidase N-terminal" evidence="2">
    <location>
        <begin position="4"/>
        <end position="334"/>
    </location>
</feature>
<sequence length="378" mass="41773">MSSKLFSPIQVGQMLLDHRVALAPMTRFRADDDYIPLPMVKDYYEQRASVPGTLLITEATYVSPSAGGYPNIPGIWNTAQIARWRTVTDAVHAKGCYTYLQIWGLGRVANPDLLKDHGGLVSSSAVPLGPETPIPREMSEEEIYKFIADFTQAAKNAIAAGFDGVEVHAASGYLIDQFIQDTCNKRTDSWGGSIENRSRFALEVLGAVSDAIGANRTAVRYTPFSTFQGMRMADPIPQFSYLAKKTAELGLAYVHLVEPRVDGSIDVNPNTSDSLDFFFNSYGAGPIIVAGGYKPVSAKEAVESRYKDNDTIIAIGRLFTSNPDLPFRFKKGIALRAYERDCFYMPKDPRGYIDYDFCDEYKSVKVADVTESLTRLQG</sequence>
<dbReference type="GO" id="GO:0003959">
    <property type="term" value="F:NADPH dehydrogenase activity"/>
    <property type="evidence" value="ECO:0007669"/>
    <property type="project" value="TreeGrafter"/>
</dbReference>
<dbReference type="GO" id="GO:0010181">
    <property type="term" value="F:FMN binding"/>
    <property type="evidence" value="ECO:0007669"/>
    <property type="project" value="InterPro"/>
</dbReference>
<dbReference type="SUPFAM" id="SSF51395">
    <property type="entry name" value="FMN-linked oxidoreductases"/>
    <property type="match status" value="1"/>
</dbReference>
<dbReference type="PANTHER" id="PTHR22893:SF91">
    <property type="entry name" value="NADPH DEHYDROGENASE 2-RELATED"/>
    <property type="match status" value="1"/>
</dbReference>
<keyword evidence="1" id="KW-0521">NADP</keyword>
<dbReference type="FunFam" id="3.20.20.70:FF:000138">
    <property type="entry name" value="NADPH dehydrogenase 1"/>
    <property type="match status" value="1"/>
</dbReference>
<dbReference type="EMBL" id="ML736167">
    <property type="protein sequence ID" value="KAE8381816.1"/>
    <property type="molecule type" value="Genomic_DNA"/>
</dbReference>
<accession>A0A5N7BJ49</accession>
<evidence type="ECO:0000256" key="1">
    <source>
        <dbReference type="ARBA" id="ARBA00022857"/>
    </source>
</evidence>
<dbReference type="InterPro" id="IPR001155">
    <property type="entry name" value="OxRdtase_FMN_N"/>
</dbReference>
<gene>
    <name evidence="3" type="ORF">BDV26DRAFT_254704</name>
</gene>
<dbReference type="CDD" id="cd02933">
    <property type="entry name" value="OYE_like_FMN"/>
    <property type="match status" value="1"/>
</dbReference>
<protein>
    <submittedName>
        <fullName evidence="3">NADH:flavin oxidoreductase/NADH oxidase family protein</fullName>
    </submittedName>
</protein>
<dbReference type="Gene3D" id="3.20.20.70">
    <property type="entry name" value="Aldolase class I"/>
    <property type="match status" value="1"/>
</dbReference>
<evidence type="ECO:0000313" key="4">
    <source>
        <dbReference type="Proteomes" id="UP000326198"/>
    </source>
</evidence>
<organism evidence="3 4">
    <name type="scientific">Aspergillus bertholletiae</name>
    <dbReference type="NCBI Taxonomy" id="1226010"/>
    <lineage>
        <taxon>Eukaryota</taxon>
        <taxon>Fungi</taxon>
        <taxon>Dikarya</taxon>
        <taxon>Ascomycota</taxon>
        <taxon>Pezizomycotina</taxon>
        <taxon>Eurotiomycetes</taxon>
        <taxon>Eurotiomycetidae</taxon>
        <taxon>Eurotiales</taxon>
        <taxon>Aspergillaceae</taxon>
        <taxon>Aspergillus</taxon>
        <taxon>Aspergillus subgen. Circumdati</taxon>
    </lineage>
</organism>
<evidence type="ECO:0000313" key="3">
    <source>
        <dbReference type="EMBL" id="KAE8381816.1"/>
    </source>
</evidence>